<feature type="compositionally biased region" description="Basic and acidic residues" evidence="1">
    <location>
        <begin position="57"/>
        <end position="77"/>
    </location>
</feature>
<evidence type="ECO:0000313" key="4">
    <source>
        <dbReference type="Proteomes" id="UP000734854"/>
    </source>
</evidence>
<proteinExistence type="predicted"/>
<feature type="region of interest" description="Disordered" evidence="1">
    <location>
        <begin position="1"/>
        <end position="21"/>
    </location>
</feature>
<dbReference type="SUPFAM" id="SSF54495">
    <property type="entry name" value="UBC-like"/>
    <property type="match status" value="1"/>
</dbReference>
<feature type="region of interest" description="Disordered" evidence="1">
    <location>
        <begin position="50"/>
        <end position="79"/>
    </location>
</feature>
<comment type="caution">
    <text evidence="3">The sequence shown here is derived from an EMBL/GenBank/DDBJ whole genome shotgun (WGS) entry which is preliminary data.</text>
</comment>
<feature type="domain" description="UBC core" evidence="2">
    <location>
        <begin position="115"/>
        <end position="227"/>
    </location>
</feature>
<name>A0A8J5ENG1_ZINOF</name>
<organism evidence="3 4">
    <name type="scientific">Zingiber officinale</name>
    <name type="common">Ginger</name>
    <name type="synonym">Amomum zingiber</name>
    <dbReference type="NCBI Taxonomy" id="94328"/>
    <lineage>
        <taxon>Eukaryota</taxon>
        <taxon>Viridiplantae</taxon>
        <taxon>Streptophyta</taxon>
        <taxon>Embryophyta</taxon>
        <taxon>Tracheophyta</taxon>
        <taxon>Spermatophyta</taxon>
        <taxon>Magnoliopsida</taxon>
        <taxon>Liliopsida</taxon>
        <taxon>Zingiberales</taxon>
        <taxon>Zingiberaceae</taxon>
        <taxon>Zingiber</taxon>
    </lineage>
</organism>
<dbReference type="PROSITE" id="PS50127">
    <property type="entry name" value="UBC_2"/>
    <property type="match status" value="1"/>
</dbReference>
<dbReference type="Gene3D" id="3.10.110.10">
    <property type="entry name" value="Ubiquitin Conjugating Enzyme"/>
    <property type="match status" value="2"/>
</dbReference>
<dbReference type="Proteomes" id="UP000734854">
    <property type="component" value="Unassembled WGS sequence"/>
</dbReference>
<protein>
    <recommendedName>
        <fullName evidence="2">UBC core domain-containing protein</fullName>
    </recommendedName>
</protein>
<dbReference type="PANTHER" id="PTHR24068">
    <property type="entry name" value="UBIQUITIN-CONJUGATING ENZYME E2"/>
    <property type="match status" value="1"/>
</dbReference>
<reference evidence="3 4" key="1">
    <citation type="submission" date="2020-08" db="EMBL/GenBank/DDBJ databases">
        <title>Plant Genome Project.</title>
        <authorList>
            <person name="Zhang R.-G."/>
        </authorList>
    </citation>
    <scope>NUCLEOTIDE SEQUENCE [LARGE SCALE GENOMIC DNA]</scope>
    <source>
        <tissue evidence="3">Rhizome</tissue>
    </source>
</reference>
<dbReference type="InterPro" id="IPR000608">
    <property type="entry name" value="UBC"/>
</dbReference>
<dbReference type="InterPro" id="IPR016135">
    <property type="entry name" value="UBQ-conjugating_enzyme/RWD"/>
</dbReference>
<dbReference type="Pfam" id="PF00179">
    <property type="entry name" value="UQ_con"/>
    <property type="match status" value="1"/>
</dbReference>
<evidence type="ECO:0000259" key="2">
    <source>
        <dbReference type="PROSITE" id="PS50127"/>
    </source>
</evidence>
<dbReference type="AlphaFoldDB" id="A0A8J5ENG1"/>
<dbReference type="SMART" id="SM00212">
    <property type="entry name" value="UBCc"/>
    <property type="match status" value="1"/>
</dbReference>
<dbReference type="EMBL" id="JACMSC010000021">
    <property type="protein sequence ID" value="KAG6470100.1"/>
    <property type="molecule type" value="Genomic_DNA"/>
</dbReference>
<gene>
    <name evidence="3" type="ORF">ZIOFF_071154</name>
</gene>
<evidence type="ECO:0000313" key="3">
    <source>
        <dbReference type="EMBL" id="KAG6470100.1"/>
    </source>
</evidence>
<evidence type="ECO:0000256" key="1">
    <source>
        <dbReference type="SAM" id="MobiDB-lite"/>
    </source>
</evidence>
<sequence>MTVAASKARIPTAGRCGQHARRSASTLVTPMCFPANRSCVGKEGRIQNLIRSHPSRRPAESGKLELHGRDVSSHDPKPTFLPINTERRLALSSLAIREAKEGTLARVVLIRCLIMASKRLQKELKDLEMDPPLSCSAGPVGEDMFHWQATIMGPADSPFAGGVFLVNIHFPPDYPFNPPKVLLSLCSLLTDPNPDDPLVLEIARVYKTDRVKYETTARSWTRKYAMG</sequence>
<accession>A0A8J5ENG1</accession>
<keyword evidence="4" id="KW-1185">Reference proteome</keyword>